<dbReference type="Gene3D" id="3.30.390.30">
    <property type="match status" value="1"/>
</dbReference>
<keyword evidence="20" id="KW-1185">Reference proteome</keyword>
<organism evidence="19 20">
    <name type="scientific">Roseibium limicola</name>
    <dbReference type="NCBI Taxonomy" id="2816037"/>
    <lineage>
        <taxon>Bacteria</taxon>
        <taxon>Pseudomonadati</taxon>
        <taxon>Pseudomonadota</taxon>
        <taxon>Alphaproteobacteria</taxon>
        <taxon>Hyphomicrobiales</taxon>
        <taxon>Stappiaceae</taxon>
        <taxon>Roseibium</taxon>
    </lineage>
</organism>
<evidence type="ECO:0000259" key="17">
    <source>
        <dbReference type="Pfam" id="PF02852"/>
    </source>
</evidence>
<evidence type="ECO:0000259" key="18">
    <source>
        <dbReference type="Pfam" id="PF07992"/>
    </source>
</evidence>
<dbReference type="SUPFAM" id="SSF55424">
    <property type="entry name" value="FAD/NAD-linked reductases, dimerisation (C-terminal) domain"/>
    <property type="match status" value="1"/>
</dbReference>
<reference evidence="19" key="1">
    <citation type="submission" date="2021-03" db="EMBL/GenBank/DDBJ databases">
        <title>Roseibium sp. CAU 1637 isolated from Incheon.</title>
        <authorList>
            <person name="Kim W."/>
        </authorList>
    </citation>
    <scope>NUCLEOTIDE SEQUENCE</scope>
    <source>
        <strain evidence="19">CAU 1637</strain>
    </source>
</reference>
<dbReference type="PANTHER" id="PTHR22912">
    <property type="entry name" value="DISULFIDE OXIDOREDUCTASE"/>
    <property type="match status" value="1"/>
</dbReference>
<dbReference type="GO" id="GO:0005737">
    <property type="term" value="C:cytoplasm"/>
    <property type="evidence" value="ECO:0007669"/>
    <property type="project" value="UniProtKB-SubCell"/>
</dbReference>
<dbReference type="PRINTS" id="PR00368">
    <property type="entry name" value="FADPNR"/>
</dbReference>
<dbReference type="Pfam" id="PF02852">
    <property type="entry name" value="Pyr_redox_dim"/>
    <property type="match status" value="1"/>
</dbReference>
<evidence type="ECO:0000256" key="7">
    <source>
        <dbReference type="ARBA" id="ARBA00022827"/>
    </source>
</evidence>
<evidence type="ECO:0000256" key="5">
    <source>
        <dbReference type="ARBA" id="ARBA00022490"/>
    </source>
</evidence>
<keyword evidence="5" id="KW-0963">Cytoplasm</keyword>
<evidence type="ECO:0000256" key="10">
    <source>
        <dbReference type="ARBA" id="ARBA00023157"/>
    </source>
</evidence>
<keyword evidence="14" id="KW-0547">Nucleotide-binding</keyword>
<dbReference type="PROSITE" id="PS00076">
    <property type="entry name" value="PYRIDINE_REDOX_1"/>
    <property type="match status" value="1"/>
</dbReference>
<dbReference type="AlphaFoldDB" id="A0A939J6W9"/>
<evidence type="ECO:0000256" key="3">
    <source>
        <dbReference type="ARBA" id="ARBA00012608"/>
    </source>
</evidence>
<protein>
    <recommendedName>
        <fullName evidence="4 16">Dihydrolipoyl dehydrogenase</fullName>
        <ecNumber evidence="3 16">1.8.1.4</ecNumber>
    </recommendedName>
</protein>
<dbReference type="InterPro" id="IPR001100">
    <property type="entry name" value="Pyr_nuc-diS_OxRdtase"/>
</dbReference>
<dbReference type="PRINTS" id="PR00411">
    <property type="entry name" value="PNDRDTASEI"/>
</dbReference>
<evidence type="ECO:0000256" key="13">
    <source>
        <dbReference type="PIRSR" id="PIRSR000350-2"/>
    </source>
</evidence>
<dbReference type="InterPro" id="IPR023753">
    <property type="entry name" value="FAD/NAD-binding_dom"/>
</dbReference>
<keyword evidence="8 16" id="KW-0560">Oxidoreductase</keyword>
<feature type="binding site" evidence="14">
    <location>
        <position position="219"/>
    </location>
    <ligand>
        <name>NAD(+)</name>
        <dbReference type="ChEBI" id="CHEBI:57540"/>
    </ligand>
</feature>
<feature type="binding site" evidence="14">
    <location>
        <begin position="196"/>
        <end position="203"/>
    </location>
    <ligand>
        <name>NAD(+)</name>
        <dbReference type="ChEBI" id="CHEBI:57540"/>
    </ligand>
</feature>
<feature type="domain" description="Pyridine nucleotide-disulphide oxidoreductase dimerisation" evidence="17">
    <location>
        <begin position="363"/>
        <end position="471"/>
    </location>
</feature>
<dbReference type="Proteomes" id="UP000664779">
    <property type="component" value="Unassembled WGS sequence"/>
</dbReference>
<keyword evidence="7 14" id="KW-0274">FAD</keyword>
<feature type="active site" description="Proton acceptor" evidence="13">
    <location>
        <position position="461"/>
    </location>
</feature>
<feature type="binding site" evidence="14">
    <location>
        <position position="327"/>
    </location>
    <ligand>
        <name>FAD</name>
        <dbReference type="ChEBI" id="CHEBI:57692"/>
    </ligand>
</feature>
<feature type="domain" description="FAD/NAD(P)-binding" evidence="18">
    <location>
        <begin position="6"/>
        <end position="342"/>
    </location>
</feature>
<keyword evidence="10" id="KW-1015">Disulfide bond</keyword>
<feature type="binding site" evidence="14">
    <location>
        <position position="52"/>
    </location>
    <ligand>
        <name>FAD</name>
        <dbReference type="ChEBI" id="CHEBI:57692"/>
    </ligand>
</feature>
<feature type="disulfide bond" description="Redox-active" evidence="15">
    <location>
        <begin position="43"/>
        <end position="48"/>
    </location>
</feature>
<evidence type="ECO:0000256" key="1">
    <source>
        <dbReference type="ARBA" id="ARBA00004496"/>
    </source>
</evidence>
<comment type="caution">
    <text evidence="19">The sequence shown here is derived from an EMBL/GenBank/DDBJ whole genome shotgun (WGS) entry which is preliminary data.</text>
</comment>
<dbReference type="GO" id="GO:0006103">
    <property type="term" value="P:2-oxoglutarate metabolic process"/>
    <property type="evidence" value="ECO:0007669"/>
    <property type="project" value="TreeGrafter"/>
</dbReference>
<dbReference type="PANTHER" id="PTHR22912:SF217">
    <property type="entry name" value="DIHYDROLIPOYL DEHYDROGENASE"/>
    <property type="match status" value="1"/>
</dbReference>
<evidence type="ECO:0000256" key="15">
    <source>
        <dbReference type="PIRSR" id="PIRSR000350-4"/>
    </source>
</evidence>
<dbReference type="Gene3D" id="3.50.50.60">
    <property type="entry name" value="FAD/NAD(P)-binding domain"/>
    <property type="match status" value="2"/>
</dbReference>
<dbReference type="EMBL" id="JAFLNF010000010">
    <property type="protein sequence ID" value="MBO0347315.1"/>
    <property type="molecule type" value="Genomic_DNA"/>
</dbReference>
<evidence type="ECO:0000313" key="19">
    <source>
        <dbReference type="EMBL" id="MBO0347315.1"/>
    </source>
</evidence>
<dbReference type="InterPro" id="IPR050151">
    <property type="entry name" value="Class-I_Pyr_Nuc-Dis_Oxidored"/>
</dbReference>
<dbReference type="PIRSF" id="PIRSF000350">
    <property type="entry name" value="Mercury_reductase_MerA"/>
    <property type="match status" value="1"/>
</dbReference>
<keyword evidence="9 14" id="KW-0520">NAD</keyword>
<name>A0A939J6W9_9HYPH</name>
<dbReference type="InterPro" id="IPR036188">
    <property type="entry name" value="FAD/NAD-bd_sf"/>
</dbReference>
<comment type="miscellaneous">
    <text evidence="16">The active site is a redox-active disulfide bond.</text>
</comment>
<dbReference type="InterPro" id="IPR006258">
    <property type="entry name" value="Lipoamide_DH"/>
</dbReference>
<evidence type="ECO:0000256" key="8">
    <source>
        <dbReference type="ARBA" id="ARBA00023002"/>
    </source>
</evidence>
<feature type="binding site" evidence="14">
    <location>
        <begin position="333"/>
        <end position="336"/>
    </location>
    <ligand>
        <name>FAD</name>
        <dbReference type="ChEBI" id="CHEBI:57692"/>
    </ligand>
</feature>
<evidence type="ECO:0000256" key="9">
    <source>
        <dbReference type="ARBA" id="ARBA00023027"/>
    </source>
</evidence>
<evidence type="ECO:0000256" key="12">
    <source>
        <dbReference type="ARBA" id="ARBA00049187"/>
    </source>
</evidence>
<proteinExistence type="inferred from homology"/>
<evidence type="ECO:0000256" key="11">
    <source>
        <dbReference type="ARBA" id="ARBA00023284"/>
    </source>
</evidence>
<evidence type="ECO:0000256" key="14">
    <source>
        <dbReference type="PIRSR" id="PIRSR000350-3"/>
    </source>
</evidence>
<dbReference type="SUPFAM" id="SSF51905">
    <property type="entry name" value="FAD/NAD(P)-binding domain"/>
    <property type="match status" value="1"/>
</dbReference>
<evidence type="ECO:0000256" key="16">
    <source>
        <dbReference type="RuleBase" id="RU003692"/>
    </source>
</evidence>
<dbReference type="InterPro" id="IPR004099">
    <property type="entry name" value="Pyr_nucl-diS_OxRdtase_dimer"/>
</dbReference>
<sequence>MADTNYDVIIIGSGPGGYVTAIRASQLGLKTAIVEREHLGGICLNWGCIPTKALLRSAEILDHANHAKSFGLKLEGKMTADVKDVVARSRGVSARLNGGIGYLMKKNKIDVIWGEAKLKSPGEITVGKSSKPAVQPQHPVPKGVKGEGTYTAKHIIVATGARPRALPGIEPDGKLIWTYFEAMKPDFMPKSLVVMGSGAIGIEFASFYRSMGVDVTVVEVMTQVMPVEDPEISAIARKALEKRGLKILTEAKVSKVEKGSNSITAHVETKDGKVQKIEADRLISAVGVVGNIENLGLEDLGVKTDRGCVVIDGYGKTNVPGLYAIGDVAGPPMLAHKAEHEGVICIEKIAGVEGVHPMDKGKIPGCTYCNPQVASVGLTEAKAKEQGREVRVGRYSFNANGKAIALGEDNGMIKTIFDKKTGELLGAHMVGAEVTELIQGFVVAMNLETTEEELMHTIFPHPTLSEMMKESVLDAYGRVLNA</sequence>
<dbReference type="EC" id="1.8.1.4" evidence="3 16"/>
<comment type="subcellular location">
    <subcellularLocation>
        <location evidence="1">Cytoplasm</location>
    </subcellularLocation>
</comment>
<evidence type="ECO:0000256" key="2">
    <source>
        <dbReference type="ARBA" id="ARBA00007532"/>
    </source>
</evidence>
<keyword evidence="6 16" id="KW-0285">Flavoprotein</keyword>
<dbReference type="NCBIfam" id="TIGR01350">
    <property type="entry name" value="lipoamide_DH"/>
    <property type="match status" value="1"/>
</dbReference>
<dbReference type="InterPro" id="IPR012999">
    <property type="entry name" value="Pyr_OxRdtase_I_AS"/>
</dbReference>
<dbReference type="InterPro" id="IPR016156">
    <property type="entry name" value="FAD/NAD-linked_Rdtase_dimer_sf"/>
</dbReference>
<evidence type="ECO:0000313" key="20">
    <source>
        <dbReference type="Proteomes" id="UP000664779"/>
    </source>
</evidence>
<keyword evidence="11 16" id="KW-0676">Redox-active center</keyword>
<feature type="binding site" evidence="14">
    <location>
        <position position="287"/>
    </location>
    <ligand>
        <name>NAD(+)</name>
        <dbReference type="ChEBI" id="CHEBI:57540"/>
    </ligand>
</feature>
<dbReference type="GO" id="GO:0004148">
    <property type="term" value="F:dihydrolipoyl dehydrogenase (NADH) activity"/>
    <property type="evidence" value="ECO:0007669"/>
    <property type="project" value="UniProtKB-EC"/>
</dbReference>
<gene>
    <name evidence="19" type="primary">lpdA</name>
    <name evidence="19" type="ORF">J0X15_18950</name>
</gene>
<dbReference type="FunFam" id="3.30.390.30:FF:000001">
    <property type="entry name" value="Dihydrolipoyl dehydrogenase"/>
    <property type="match status" value="1"/>
</dbReference>
<evidence type="ECO:0000256" key="4">
    <source>
        <dbReference type="ARBA" id="ARBA00016961"/>
    </source>
</evidence>
<evidence type="ECO:0000256" key="6">
    <source>
        <dbReference type="ARBA" id="ARBA00022630"/>
    </source>
</evidence>
<dbReference type="GO" id="GO:0050660">
    <property type="term" value="F:flavin adenine dinucleotide binding"/>
    <property type="evidence" value="ECO:0007669"/>
    <property type="project" value="InterPro"/>
</dbReference>
<dbReference type="RefSeq" id="WP_206944296.1">
    <property type="nucleotide sequence ID" value="NZ_JAFLNF010000010.1"/>
</dbReference>
<comment type="cofactor">
    <cofactor evidence="14 16">
        <name>FAD</name>
        <dbReference type="ChEBI" id="CHEBI:57692"/>
    </cofactor>
    <text evidence="14 16">Binds 1 FAD per subunit.</text>
</comment>
<accession>A0A939J6W9</accession>
<comment type="catalytic activity">
    <reaction evidence="12 16">
        <text>N(6)-[(R)-dihydrolipoyl]-L-lysyl-[protein] + NAD(+) = N(6)-[(R)-lipoyl]-L-lysyl-[protein] + NADH + H(+)</text>
        <dbReference type="Rhea" id="RHEA:15045"/>
        <dbReference type="Rhea" id="RHEA-COMP:10474"/>
        <dbReference type="Rhea" id="RHEA-COMP:10475"/>
        <dbReference type="ChEBI" id="CHEBI:15378"/>
        <dbReference type="ChEBI" id="CHEBI:57540"/>
        <dbReference type="ChEBI" id="CHEBI:57945"/>
        <dbReference type="ChEBI" id="CHEBI:83099"/>
        <dbReference type="ChEBI" id="CHEBI:83100"/>
        <dbReference type="EC" id="1.8.1.4"/>
    </reaction>
</comment>
<dbReference type="Pfam" id="PF07992">
    <property type="entry name" value="Pyr_redox_2"/>
    <property type="match status" value="1"/>
</dbReference>
<comment type="similarity">
    <text evidence="2 16">Belongs to the class-I pyridine nucleotide-disulfide oxidoreductase family.</text>
</comment>